<dbReference type="SUPFAM" id="SSF56801">
    <property type="entry name" value="Acetyl-CoA synthetase-like"/>
    <property type="match status" value="1"/>
</dbReference>
<evidence type="ECO:0000313" key="1">
    <source>
        <dbReference type="EMBL" id="KKM77515.1"/>
    </source>
</evidence>
<sequence>IYQRESLPMTATGKIIRRTLRDEG</sequence>
<name>A0A0F9ML22_9ZZZZ</name>
<proteinExistence type="predicted"/>
<protein>
    <submittedName>
        <fullName evidence="1">Uncharacterized protein</fullName>
    </submittedName>
</protein>
<dbReference type="AlphaFoldDB" id="A0A0F9ML22"/>
<comment type="caution">
    <text evidence="1">The sequence shown here is derived from an EMBL/GenBank/DDBJ whole genome shotgun (WGS) entry which is preliminary data.</text>
</comment>
<organism evidence="1">
    <name type="scientific">marine sediment metagenome</name>
    <dbReference type="NCBI Taxonomy" id="412755"/>
    <lineage>
        <taxon>unclassified sequences</taxon>
        <taxon>metagenomes</taxon>
        <taxon>ecological metagenomes</taxon>
    </lineage>
</organism>
<dbReference type="EMBL" id="LAZR01008631">
    <property type="protein sequence ID" value="KKM77515.1"/>
    <property type="molecule type" value="Genomic_DNA"/>
</dbReference>
<gene>
    <name evidence="1" type="ORF">LCGC14_1369220</name>
</gene>
<feature type="non-terminal residue" evidence="1">
    <location>
        <position position="1"/>
    </location>
</feature>
<accession>A0A0F9ML22</accession>
<reference evidence="1" key="1">
    <citation type="journal article" date="2015" name="Nature">
        <title>Complex archaea that bridge the gap between prokaryotes and eukaryotes.</title>
        <authorList>
            <person name="Spang A."/>
            <person name="Saw J.H."/>
            <person name="Jorgensen S.L."/>
            <person name="Zaremba-Niedzwiedzka K."/>
            <person name="Martijn J."/>
            <person name="Lind A.E."/>
            <person name="van Eijk R."/>
            <person name="Schleper C."/>
            <person name="Guy L."/>
            <person name="Ettema T.J."/>
        </authorList>
    </citation>
    <scope>NUCLEOTIDE SEQUENCE</scope>
</reference>